<dbReference type="InterPro" id="IPR032675">
    <property type="entry name" value="LRR_dom_sf"/>
</dbReference>
<evidence type="ECO:0000313" key="2">
    <source>
        <dbReference type="Proteomes" id="UP000807469"/>
    </source>
</evidence>
<sequence length="522" mass="59164">MDPQSMPELPPELFPLIASFLPLRTASQTLLFLALVNRDFYDIIHPLIYSRLILRNEDDAIAVIQRILVKPHLGLAVTELHLMSELSVDTRKGKKPFDALVGLQRLVERKLVPRLAALSIYLLEGWRYDEDWKPIAGHGRLLLDFWRALRVECPRLRSLALRNVGHGDDDNWLSGAVIDEINSYQLSSLRLEFACESAGPSAEDFFRILKNLPLIASSLQTLDLTNELMDTTPILSLDFPSLQYLSLHYFKVPDTASVMAFFRRHSHLESLSLVETSGIWFTADIGDDFLPRLTHLKARFNSVRCLASILPRLSSLSFFDSYNAQVPYLLRNVLPHGLPRLKSLEIQQYVNGWQNLDLEGALWYETLDGDFRTDPTGKMLPRNMVNGFMHSIVRSAPNLEELGIRGRLLHFEDLDVLAPTLSQFSRLKRFYYNGFAKNPRLADPVPEKQHPERIEDFIASAEMLAHICVRLESVTSIAGRYLPYLSGAVERDTAGEVVEVKAMEGVGMQIPADADDPFPCNI</sequence>
<organism evidence="1 2">
    <name type="scientific">Pholiota conissans</name>
    <dbReference type="NCBI Taxonomy" id="109636"/>
    <lineage>
        <taxon>Eukaryota</taxon>
        <taxon>Fungi</taxon>
        <taxon>Dikarya</taxon>
        <taxon>Basidiomycota</taxon>
        <taxon>Agaricomycotina</taxon>
        <taxon>Agaricomycetes</taxon>
        <taxon>Agaricomycetidae</taxon>
        <taxon>Agaricales</taxon>
        <taxon>Agaricineae</taxon>
        <taxon>Strophariaceae</taxon>
        <taxon>Pholiota</taxon>
    </lineage>
</organism>
<name>A0A9P6CRL0_9AGAR</name>
<dbReference type="Proteomes" id="UP000807469">
    <property type="component" value="Unassembled WGS sequence"/>
</dbReference>
<accession>A0A9P6CRL0</accession>
<dbReference type="OrthoDB" id="2995895at2759"/>
<comment type="caution">
    <text evidence="1">The sequence shown here is derived from an EMBL/GenBank/DDBJ whole genome shotgun (WGS) entry which is preliminary data.</text>
</comment>
<gene>
    <name evidence="1" type="ORF">BDN70DRAFT_922785</name>
</gene>
<keyword evidence="2" id="KW-1185">Reference proteome</keyword>
<protein>
    <recommendedName>
        <fullName evidence="3">F-box domain-containing protein</fullName>
    </recommendedName>
</protein>
<reference evidence="1" key="1">
    <citation type="submission" date="2020-11" db="EMBL/GenBank/DDBJ databases">
        <authorList>
            <consortium name="DOE Joint Genome Institute"/>
            <person name="Ahrendt S."/>
            <person name="Riley R."/>
            <person name="Andreopoulos W."/>
            <person name="Labutti K."/>
            <person name="Pangilinan J."/>
            <person name="Ruiz-Duenas F.J."/>
            <person name="Barrasa J.M."/>
            <person name="Sanchez-Garcia M."/>
            <person name="Camarero S."/>
            <person name="Miyauchi S."/>
            <person name="Serrano A."/>
            <person name="Linde D."/>
            <person name="Babiker R."/>
            <person name="Drula E."/>
            <person name="Ayuso-Fernandez I."/>
            <person name="Pacheco R."/>
            <person name="Padilla G."/>
            <person name="Ferreira P."/>
            <person name="Barriuso J."/>
            <person name="Kellner H."/>
            <person name="Castanera R."/>
            <person name="Alfaro M."/>
            <person name="Ramirez L."/>
            <person name="Pisabarro A.G."/>
            <person name="Kuo A."/>
            <person name="Tritt A."/>
            <person name="Lipzen A."/>
            <person name="He G."/>
            <person name="Yan M."/>
            <person name="Ng V."/>
            <person name="Cullen D."/>
            <person name="Martin F."/>
            <person name="Rosso M.-N."/>
            <person name="Henrissat B."/>
            <person name="Hibbett D."/>
            <person name="Martinez A.T."/>
            <person name="Grigoriev I.V."/>
        </authorList>
    </citation>
    <scope>NUCLEOTIDE SEQUENCE</scope>
    <source>
        <strain evidence="1">CIRM-BRFM 674</strain>
    </source>
</reference>
<dbReference type="AlphaFoldDB" id="A0A9P6CRL0"/>
<dbReference type="Gene3D" id="3.80.10.10">
    <property type="entry name" value="Ribonuclease Inhibitor"/>
    <property type="match status" value="1"/>
</dbReference>
<evidence type="ECO:0008006" key="3">
    <source>
        <dbReference type="Google" id="ProtNLM"/>
    </source>
</evidence>
<proteinExistence type="predicted"/>
<evidence type="ECO:0000313" key="1">
    <source>
        <dbReference type="EMBL" id="KAF9477141.1"/>
    </source>
</evidence>
<dbReference type="SUPFAM" id="SSF52047">
    <property type="entry name" value="RNI-like"/>
    <property type="match status" value="1"/>
</dbReference>
<dbReference type="EMBL" id="MU155270">
    <property type="protein sequence ID" value="KAF9477141.1"/>
    <property type="molecule type" value="Genomic_DNA"/>
</dbReference>